<sequence>MRDRVAAVIGITGAAKRKLRTGLASQRIGRAARVTRLSGERVRINLELPATAGF</sequence>
<proteinExistence type="predicted"/>
<dbReference type="EMBL" id="JACIGE010000001">
    <property type="protein sequence ID" value="MBB4245734.1"/>
    <property type="molecule type" value="Genomic_DNA"/>
</dbReference>
<evidence type="ECO:0000313" key="1">
    <source>
        <dbReference type="EMBL" id="MBB4245734.1"/>
    </source>
</evidence>
<accession>A0A840FVJ0</accession>
<name>A0A840FVJ0_RHOTE</name>
<protein>
    <submittedName>
        <fullName evidence="1">Uncharacterized protein</fullName>
    </submittedName>
</protein>
<keyword evidence="2" id="KW-1185">Reference proteome</keyword>
<dbReference type="RefSeq" id="WP_153117101.1">
    <property type="nucleotide sequence ID" value="NZ_JACIGE010000001.1"/>
</dbReference>
<evidence type="ECO:0000313" key="2">
    <source>
        <dbReference type="Proteomes" id="UP000587070"/>
    </source>
</evidence>
<dbReference type="AlphaFoldDB" id="A0A840FVJ0"/>
<dbReference type="Proteomes" id="UP000587070">
    <property type="component" value="Unassembled WGS sequence"/>
</dbReference>
<reference evidence="1 2" key="1">
    <citation type="submission" date="2020-08" db="EMBL/GenBank/DDBJ databases">
        <title>Genome sequencing of Purple Non-Sulfur Bacteria from various extreme environments.</title>
        <authorList>
            <person name="Mayer M."/>
        </authorList>
    </citation>
    <scope>NUCLEOTIDE SEQUENCE [LARGE SCALE GENOMIC DNA]</scope>
    <source>
        <strain evidence="1 2">2761</strain>
    </source>
</reference>
<gene>
    <name evidence="1" type="ORF">GGD90_000083</name>
</gene>
<comment type="caution">
    <text evidence="1">The sequence shown here is derived from an EMBL/GenBank/DDBJ whole genome shotgun (WGS) entry which is preliminary data.</text>
</comment>
<organism evidence="1 2">
    <name type="scientific">Rhodocyclus tenuis</name>
    <name type="common">Rhodospirillum tenue</name>
    <dbReference type="NCBI Taxonomy" id="1066"/>
    <lineage>
        <taxon>Bacteria</taxon>
        <taxon>Pseudomonadati</taxon>
        <taxon>Pseudomonadota</taxon>
        <taxon>Betaproteobacteria</taxon>
        <taxon>Rhodocyclales</taxon>
        <taxon>Rhodocyclaceae</taxon>
        <taxon>Rhodocyclus</taxon>
    </lineage>
</organism>